<evidence type="ECO:0000259" key="1">
    <source>
        <dbReference type="Pfam" id="PF01408"/>
    </source>
</evidence>
<dbReference type="EMBL" id="NSKE01000006">
    <property type="protein sequence ID" value="PAU93933.1"/>
    <property type="molecule type" value="Genomic_DNA"/>
</dbReference>
<dbReference type="SUPFAM" id="SSF51735">
    <property type="entry name" value="NAD(P)-binding Rossmann-fold domains"/>
    <property type="match status" value="1"/>
</dbReference>
<dbReference type="AlphaFoldDB" id="A0A2A2GAR0"/>
<keyword evidence="4" id="KW-1185">Reference proteome</keyword>
<dbReference type="InterPro" id="IPR036291">
    <property type="entry name" value="NAD(P)-bd_dom_sf"/>
</dbReference>
<evidence type="ECO:0000259" key="2">
    <source>
        <dbReference type="Pfam" id="PF22725"/>
    </source>
</evidence>
<dbReference type="PANTHER" id="PTHR43708:SF3">
    <property type="entry name" value="OXIDOREDUCTASE"/>
    <property type="match status" value="1"/>
</dbReference>
<reference evidence="3 4" key="1">
    <citation type="submission" date="2017-08" db="EMBL/GenBank/DDBJ databases">
        <title>Aliifodinibius alkalisoli sp. nov., isolated from saline alkaline soil.</title>
        <authorList>
            <person name="Liu D."/>
            <person name="Zhang G."/>
        </authorList>
    </citation>
    <scope>NUCLEOTIDE SEQUENCE [LARGE SCALE GENOMIC DNA]</scope>
    <source>
        <strain evidence="3 4">WN023</strain>
    </source>
</reference>
<proteinExistence type="predicted"/>
<evidence type="ECO:0000313" key="4">
    <source>
        <dbReference type="Proteomes" id="UP000218831"/>
    </source>
</evidence>
<protein>
    <submittedName>
        <fullName evidence="3">Oxidoreductase</fullName>
    </submittedName>
</protein>
<evidence type="ECO:0000313" key="3">
    <source>
        <dbReference type="EMBL" id="PAU93933.1"/>
    </source>
</evidence>
<feature type="domain" description="Gfo/Idh/MocA-like oxidoreductase N-terminal" evidence="1">
    <location>
        <begin position="7"/>
        <end position="137"/>
    </location>
</feature>
<accession>A0A2A2GAR0</accession>
<feature type="domain" description="GFO/IDH/MocA-like oxidoreductase" evidence="2">
    <location>
        <begin position="148"/>
        <end position="279"/>
    </location>
</feature>
<dbReference type="PANTHER" id="PTHR43708">
    <property type="entry name" value="CONSERVED EXPRESSED OXIDOREDUCTASE (EUROFUNG)"/>
    <property type="match status" value="1"/>
</dbReference>
<dbReference type="OrthoDB" id="9815825at2"/>
<dbReference type="SUPFAM" id="SSF55347">
    <property type="entry name" value="Glyceraldehyde-3-phosphate dehydrogenase-like, C-terminal domain"/>
    <property type="match status" value="1"/>
</dbReference>
<name>A0A2A2GAR0_9BACT</name>
<dbReference type="Gene3D" id="3.30.360.10">
    <property type="entry name" value="Dihydrodipicolinate Reductase, domain 2"/>
    <property type="match status" value="1"/>
</dbReference>
<gene>
    <name evidence="3" type="ORF">CK503_09690</name>
</gene>
<sequence>MFMEGKIRYGMVGGGPNALIGEVHRMAARLDGNIELVSGVFSSDSQKSVAFGSELQLSEDRLYDSYQKMAEKEADLPEEKRIDFVVVVTPNHLHFDVCRSFIKAGIHVVCDKPMTNTMEEAEELCRLVEKNNTIFALTHNYSGYPMVKEAKSLVNSGKLGNLRKVVVEYSQGWLSQKVEEEGNKQASWRTDPDRAGISSTVADIGSHAEHLVEYITGLQIEELYADINTFVEGRPLEDDANMLVHYEEGVRGVLISSQVSVGEENNLNIRIYGNEASLEWKQENPNYLRMKYPDKPEEIYKKGNLYLSALSKNNTRIPPGHPEGLIGTFANIYSAVADAIVGREDGDEVNLDAYDFPTVYDGLEGVRFIRKAIESGKKGVWVKIDDHVA</sequence>
<dbReference type="InterPro" id="IPR000683">
    <property type="entry name" value="Gfo/Idh/MocA-like_OxRdtase_N"/>
</dbReference>
<dbReference type="Pfam" id="PF22725">
    <property type="entry name" value="GFO_IDH_MocA_C3"/>
    <property type="match status" value="1"/>
</dbReference>
<organism evidence="3 4">
    <name type="scientific">Fodinibius salipaludis</name>
    <dbReference type="NCBI Taxonomy" id="2032627"/>
    <lineage>
        <taxon>Bacteria</taxon>
        <taxon>Pseudomonadati</taxon>
        <taxon>Balneolota</taxon>
        <taxon>Balneolia</taxon>
        <taxon>Balneolales</taxon>
        <taxon>Balneolaceae</taxon>
        <taxon>Fodinibius</taxon>
    </lineage>
</organism>
<dbReference type="GO" id="GO:0000166">
    <property type="term" value="F:nucleotide binding"/>
    <property type="evidence" value="ECO:0007669"/>
    <property type="project" value="InterPro"/>
</dbReference>
<dbReference type="Gene3D" id="3.40.50.720">
    <property type="entry name" value="NAD(P)-binding Rossmann-like Domain"/>
    <property type="match status" value="1"/>
</dbReference>
<dbReference type="Pfam" id="PF01408">
    <property type="entry name" value="GFO_IDH_MocA"/>
    <property type="match status" value="1"/>
</dbReference>
<dbReference type="InterPro" id="IPR055170">
    <property type="entry name" value="GFO_IDH_MocA-like_dom"/>
</dbReference>
<dbReference type="Proteomes" id="UP000218831">
    <property type="component" value="Unassembled WGS sequence"/>
</dbReference>
<comment type="caution">
    <text evidence="3">The sequence shown here is derived from an EMBL/GenBank/DDBJ whole genome shotgun (WGS) entry which is preliminary data.</text>
</comment>
<dbReference type="InterPro" id="IPR051317">
    <property type="entry name" value="Gfo/Idh/MocA_oxidoreduct"/>
</dbReference>